<name>A0A152A0G1_TIELA</name>
<sequence>MNYHSNHGIPIPNEFYHMINKNHNTIITHPFFLRDHPSYRNPTYPYDNNEFNHLNQYYQYYPQQYPQQYEQNEEIGEEEEEEEYYQDDEYYEDEEEEEVENVQYVLSDEFLEMFAKTELKRREGLMKKLDDRKLKGADQFNPTQLSPFERETYNK</sequence>
<organism evidence="2 3">
    <name type="scientific">Tieghemostelium lacteum</name>
    <name type="common">Slime mold</name>
    <name type="synonym">Dictyostelium lacteum</name>
    <dbReference type="NCBI Taxonomy" id="361077"/>
    <lineage>
        <taxon>Eukaryota</taxon>
        <taxon>Amoebozoa</taxon>
        <taxon>Evosea</taxon>
        <taxon>Eumycetozoa</taxon>
        <taxon>Dictyostelia</taxon>
        <taxon>Dictyosteliales</taxon>
        <taxon>Raperosteliaceae</taxon>
        <taxon>Tieghemostelium</taxon>
    </lineage>
</organism>
<accession>A0A152A0G1</accession>
<dbReference type="Proteomes" id="UP000076078">
    <property type="component" value="Unassembled WGS sequence"/>
</dbReference>
<evidence type="ECO:0000256" key="1">
    <source>
        <dbReference type="SAM" id="MobiDB-lite"/>
    </source>
</evidence>
<evidence type="ECO:0000313" key="3">
    <source>
        <dbReference type="Proteomes" id="UP000076078"/>
    </source>
</evidence>
<feature type="region of interest" description="Disordered" evidence="1">
    <location>
        <begin position="69"/>
        <end position="97"/>
    </location>
</feature>
<dbReference type="EMBL" id="LODT01000020">
    <property type="protein sequence ID" value="KYQ99715.1"/>
    <property type="molecule type" value="Genomic_DNA"/>
</dbReference>
<feature type="compositionally biased region" description="Acidic residues" evidence="1">
    <location>
        <begin position="71"/>
        <end position="97"/>
    </location>
</feature>
<comment type="caution">
    <text evidence="2">The sequence shown here is derived from an EMBL/GenBank/DDBJ whole genome shotgun (WGS) entry which is preliminary data.</text>
</comment>
<protein>
    <submittedName>
        <fullName evidence="2">Uncharacterized protein</fullName>
    </submittedName>
</protein>
<dbReference type="AlphaFoldDB" id="A0A152A0G1"/>
<feature type="region of interest" description="Disordered" evidence="1">
    <location>
        <begin position="131"/>
        <end position="155"/>
    </location>
</feature>
<dbReference type="OMA" id="ETNENQY"/>
<proteinExistence type="predicted"/>
<gene>
    <name evidence="2" type="ORF">DLAC_11559</name>
</gene>
<dbReference type="STRING" id="361077.A0A152A0G1"/>
<keyword evidence="3" id="KW-1185">Reference proteome</keyword>
<reference evidence="2 3" key="1">
    <citation type="submission" date="2015-12" db="EMBL/GenBank/DDBJ databases">
        <title>Dictyostelia acquired genes for synthesis and detection of signals that induce cell-type specialization by lateral gene transfer from prokaryotes.</title>
        <authorList>
            <person name="Gloeckner G."/>
            <person name="Schaap P."/>
        </authorList>
    </citation>
    <scope>NUCLEOTIDE SEQUENCE [LARGE SCALE GENOMIC DNA]</scope>
    <source>
        <strain evidence="2 3">TK</strain>
    </source>
</reference>
<dbReference type="InParanoid" id="A0A152A0G1"/>
<evidence type="ECO:0000313" key="2">
    <source>
        <dbReference type="EMBL" id="KYQ99715.1"/>
    </source>
</evidence>